<evidence type="ECO:0000313" key="3">
    <source>
        <dbReference type="Proteomes" id="UP000036313"/>
    </source>
</evidence>
<dbReference type="AlphaFoldDB" id="A0A0J6VJ14"/>
<keyword evidence="2" id="KW-0560">Oxidoreductase</keyword>
<dbReference type="GO" id="GO:0071949">
    <property type="term" value="F:FAD binding"/>
    <property type="evidence" value="ECO:0007669"/>
    <property type="project" value="InterPro"/>
</dbReference>
<evidence type="ECO:0000313" key="2">
    <source>
        <dbReference type="EMBL" id="KMO69567.1"/>
    </source>
</evidence>
<dbReference type="PANTHER" id="PTHR46865:SF2">
    <property type="entry name" value="MONOOXYGENASE"/>
    <property type="match status" value="1"/>
</dbReference>
<name>A0A0J6VJ14_9MYCO</name>
<protein>
    <submittedName>
        <fullName evidence="2">3-hydroxybenzoate 6-hydroxylase 1</fullName>
        <ecNumber evidence="2">1.14.13.24</ecNumber>
    </submittedName>
</protein>
<dbReference type="PRINTS" id="PR00420">
    <property type="entry name" value="RNGMNOXGNASE"/>
</dbReference>
<comment type="caution">
    <text evidence="2">The sequence shown here is derived from an EMBL/GenBank/DDBJ whole genome shotgun (WGS) entry which is preliminary data.</text>
</comment>
<dbReference type="Proteomes" id="UP000036313">
    <property type="component" value="Unassembled WGS sequence"/>
</dbReference>
<dbReference type="Gene3D" id="3.30.9.10">
    <property type="entry name" value="D-Amino Acid Oxidase, subunit A, domain 2"/>
    <property type="match status" value="1"/>
</dbReference>
<dbReference type="SUPFAM" id="SSF51905">
    <property type="entry name" value="FAD/NAD(P)-binding domain"/>
    <property type="match status" value="1"/>
</dbReference>
<dbReference type="RefSeq" id="WP_048425110.1">
    <property type="nucleotide sequence ID" value="NZ_JYNU01000057.1"/>
</dbReference>
<dbReference type="Gene3D" id="3.50.50.60">
    <property type="entry name" value="FAD/NAD(P)-binding domain"/>
    <property type="match status" value="1"/>
</dbReference>
<organism evidence="2 3">
    <name type="scientific">Mycolicibacterium obuense</name>
    <dbReference type="NCBI Taxonomy" id="1807"/>
    <lineage>
        <taxon>Bacteria</taxon>
        <taxon>Bacillati</taxon>
        <taxon>Actinomycetota</taxon>
        <taxon>Actinomycetes</taxon>
        <taxon>Mycobacteriales</taxon>
        <taxon>Mycobacteriaceae</taxon>
        <taxon>Mycolicibacterium</taxon>
    </lineage>
</organism>
<dbReference type="Pfam" id="PF01494">
    <property type="entry name" value="FAD_binding_3"/>
    <property type="match status" value="1"/>
</dbReference>
<dbReference type="GO" id="GO:0018669">
    <property type="term" value="F:3-hydroxybenzoate 6-monooxygenase activity"/>
    <property type="evidence" value="ECO:0007669"/>
    <property type="project" value="UniProtKB-EC"/>
</dbReference>
<sequence>MPSHAIISGAGIGGPALAHQLNARGWRTTILERYPQRRDEGQNVDIRGAARDVIRRMGIDADVRAANTTEIGTRFVTADGRAVASFPVGSGGHSDGPTAELEILRGELSRILVEHTAEATDYRFETQLVDVTDHGDRVTAALSDGSTLDADVVVIAEGLYSRSRRFVTPVDVHRLGMYCAYATLPRDDSDDRWWNWQHATKSRSVHLRPDNLGTTRGMLSFLSDVRGLEELGRRDLVTVLRRTFADVGGAAPRILDALDADAPMYFSAVGQVHPPVWSKGRIGLLGDSAFCNATFGGAGTSLALIGGYLLARELADGDDPSTALHRYRDAMRPFVATAPTVRENSLRLANPRSRFGVRAVHTVARAAAGPLGKAVSTVSGMAGIGGDQQSLD</sequence>
<accession>A0A0J6VJ14</accession>
<evidence type="ECO:0000259" key="1">
    <source>
        <dbReference type="Pfam" id="PF01494"/>
    </source>
</evidence>
<dbReference type="PANTHER" id="PTHR46865">
    <property type="entry name" value="OXIDOREDUCTASE-RELATED"/>
    <property type="match status" value="1"/>
</dbReference>
<dbReference type="PATRIC" id="fig|1807.14.peg.5031"/>
<dbReference type="InterPro" id="IPR002938">
    <property type="entry name" value="FAD-bd"/>
</dbReference>
<reference evidence="2 3" key="1">
    <citation type="journal article" date="2015" name="Genome Biol. Evol.">
        <title>Characterization of Three Mycobacterium spp. with Potential Use in Bioremediation by Genome Sequencing and Comparative Genomics.</title>
        <authorList>
            <person name="Das S."/>
            <person name="Pettersson B.M."/>
            <person name="Behra P.R."/>
            <person name="Ramesh M."/>
            <person name="Dasgupta S."/>
            <person name="Bhattacharya A."/>
            <person name="Kirsebom L.A."/>
        </authorList>
    </citation>
    <scope>NUCLEOTIDE SEQUENCE [LARGE SCALE GENOMIC DNA]</scope>
    <source>
        <strain evidence="2 3">DSM 44075</strain>
    </source>
</reference>
<dbReference type="EC" id="1.14.13.24" evidence="2"/>
<dbReference type="EMBL" id="JYNU01000057">
    <property type="protein sequence ID" value="KMO69567.1"/>
    <property type="molecule type" value="Genomic_DNA"/>
</dbReference>
<proteinExistence type="predicted"/>
<dbReference type="InterPro" id="IPR051704">
    <property type="entry name" value="FAD_aromatic-hydroxylase"/>
</dbReference>
<feature type="domain" description="FAD-binding" evidence="1">
    <location>
        <begin position="5"/>
        <end position="336"/>
    </location>
</feature>
<gene>
    <name evidence="2" type="primary">xlnD_3</name>
    <name evidence="2" type="ORF">MOBUDSM44075_04993</name>
</gene>
<dbReference type="InterPro" id="IPR036188">
    <property type="entry name" value="FAD/NAD-bd_sf"/>
</dbReference>